<reference evidence="3" key="1">
    <citation type="submission" date="2016-10" db="EMBL/GenBank/DDBJ databases">
        <title>Draft Genome Sequence of Nocardioides luteus Strain BAFB, an Alkane-Degrading Bacterium Isolated from JP-7 Polluted Soil.</title>
        <authorList>
            <person name="Brown L."/>
            <person name="Ruiz O.N."/>
            <person name="Gunasekera T."/>
        </authorList>
    </citation>
    <scope>NUCLEOTIDE SEQUENCE [LARGE SCALE GENOMIC DNA]</scope>
    <source>
        <strain evidence="3">BAFB</strain>
    </source>
</reference>
<evidence type="ECO:0000313" key="4">
    <source>
        <dbReference type="Proteomes" id="UP000033772"/>
    </source>
</evidence>
<dbReference type="RefSeq" id="WP_045548595.1">
    <property type="nucleotide sequence ID" value="NZ_JZDQ02000012.1"/>
</dbReference>
<evidence type="ECO:0000256" key="2">
    <source>
        <dbReference type="ARBA" id="ARBA00023002"/>
    </source>
</evidence>
<accession>A0A1J4N5Z8</accession>
<evidence type="ECO:0000256" key="1">
    <source>
        <dbReference type="ARBA" id="ARBA00006484"/>
    </source>
</evidence>
<dbReference type="STRING" id="1844.UG56_010100"/>
<dbReference type="AlphaFoldDB" id="A0A1J4N5Z8"/>
<dbReference type="Gene3D" id="3.40.50.720">
    <property type="entry name" value="NAD(P)-binding Rossmann-like Domain"/>
    <property type="match status" value="1"/>
</dbReference>
<keyword evidence="4" id="KW-1185">Reference proteome</keyword>
<comment type="similarity">
    <text evidence="1">Belongs to the short-chain dehydrogenases/reductases (SDR) family.</text>
</comment>
<dbReference type="SUPFAM" id="SSF51735">
    <property type="entry name" value="NAD(P)-binding Rossmann-fold domains"/>
    <property type="match status" value="1"/>
</dbReference>
<dbReference type="PANTHER" id="PTHR43477">
    <property type="entry name" value="DIHYDROANTICAPSIN 7-DEHYDROGENASE"/>
    <property type="match status" value="1"/>
</dbReference>
<protein>
    <submittedName>
        <fullName evidence="3">Short-chain dehydrogenase</fullName>
    </submittedName>
</protein>
<proteinExistence type="inferred from homology"/>
<evidence type="ECO:0000313" key="3">
    <source>
        <dbReference type="EMBL" id="OIJ26948.1"/>
    </source>
</evidence>
<dbReference type="PRINTS" id="PR00080">
    <property type="entry name" value="SDRFAMILY"/>
</dbReference>
<dbReference type="PANTHER" id="PTHR43477:SF1">
    <property type="entry name" value="DIHYDROANTICAPSIN 7-DEHYDROGENASE"/>
    <property type="match status" value="1"/>
</dbReference>
<gene>
    <name evidence="3" type="ORF">UG56_010100</name>
</gene>
<dbReference type="EMBL" id="JZDQ02000012">
    <property type="protein sequence ID" value="OIJ26948.1"/>
    <property type="molecule type" value="Genomic_DNA"/>
</dbReference>
<dbReference type="PRINTS" id="PR00081">
    <property type="entry name" value="GDHRDH"/>
</dbReference>
<comment type="caution">
    <text evidence="3">The sequence shown here is derived from an EMBL/GenBank/DDBJ whole genome shotgun (WGS) entry which is preliminary data.</text>
</comment>
<dbReference type="Proteomes" id="UP000033772">
    <property type="component" value="Unassembled WGS sequence"/>
</dbReference>
<dbReference type="CDD" id="cd05233">
    <property type="entry name" value="SDR_c"/>
    <property type="match status" value="1"/>
</dbReference>
<dbReference type="Pfam" id="PF13561">
    <property type="entry name" value="adh_short_C2"/>
    <property type="match status" value="1"/>
</dbReference>
<keyword evidence="2" id="KW-0560">Oxidoreductase</keyword>
<dbReference type="InterPro" id="IPR036291">
    <property type="entry name" value="NAD(P)-bd_dom_sf"/>
</dbReference>
<name>A0A1J4N5Z8_9ACTN</name>
<dbReference type="GO" id="GO:0016491">
    <property type="term" value="F:oxidoreductase activity"/>
    <property type="evidence" value="ECO:0007669"/>
    <property type="project" value="UniProtKB-KW"/>
</dbReference>
<organism evidence="3 4">
    <name type="scientific">Nocardioides luteus</name>
    <dbReference type="NCBI Taxonomy" id="1844"/>
    <lineage>
        <taxon>Bacteria</taxon>
        <taxon>Bacillati</taxon>
        <taxon>Actinomycetota</taxon>
        <taxon>Actinomycetes</taxon>
        <taxon>Propionibacteriales</taxon>
        <taxon>Nocardioidaceae</taxon>
        <taxon>Nocardioides</taxon>
    </lineage>
</organism>
<sequence>MTRTAVVTGGGTGLGRAIADRLAADGLEVTIVGRRAEVLETATKEINAAVGADRVTYVVADCADPDDVRALADACPDRVDVLVLNAGGLTPSTGDDLEALAHDWAADYRLNVLTAVLPVEALLSRLARPGGRIVAMSSIAALRGPGSYGASKGAINTWITGLAAEVAADGITANAVAPGFVPDTEFWDSRRSPELIAQRTSQIPVGRPGAPEEIAALVAHLGSPEAGFTTGQVVGIHGGALLARL</sequence>
<dbReference type="InterPro" id="IPR051122">
    <property type="entry name" value="SDR_DHRS6-like"/>
</dbReference>
<dbReference type="InterPro" id="IPR002347">
    <property type="entry name" value="SDR_fam"/>
</dbReference>